<keyword evidence="3" id="KW-1185">Reference proteome</keyword>
<feature type="region of interest" description="Disordered" evidence="1">
    <location>
        <begin position="513"/>
        <end position="534"/>
    </location>
</feature>
<gene>
    <name evidence="2" type="ORF">H696_05242</name>
</gene>
<name>A0A058Z230_FONAL</name>
<feature type="region of interest" description="Disordered" evidence="1">
    <location>
        <begin position="68"/>
        <end position="88"/>
    </location>
</feature>
<reference evidence="2" key="1">
    <citation type="submission" date="2013-04" db="EMBL/GenBank/DDBJ databases">
        <title>The Genome Sequence of Fonticula alba ATCC 38817.</title>
        <authorList>
            <consortium name="The Broad Institute Genomics Platform"/>
            <person name="Russ C."/>
            <person name="Cuomo C."/>
            <person name="Burger G."/>
            <person name="Gray M.W."/>
            <person name="Holland P.W.H."/>
            <person name="King N."/>
            <person name="Lang F.B.F."/>
            <person name="Roger A.J."/>
            <person name="Ruiz-Trillo I."/>
            <person name="Brown M."/>
            <person name="Walker B."/>
            <person name="Young S."/>
            <person name="Zeng Q."/>
            <person name="Gargeya S."/>
            <person name="Fitzgerald M."/>
            <person name="Haas B."/>
            <person name="Abouelleil A."/>
            <person name="Allen A.W."/>
            <person name="Alvarado L."/>
            <person name="Arachchi H.M."/>
            <person name="Berlin A.M."/>
            <person name="Chapman S.B."/>
            <person name="Gainer-Dewar J."/>
            <person name="Goldberg J."/>
            <person name="Griggs A."/>
            <person name="Gujja S."/>
            <person name="Hansen M."/>
            <person name="Howarth C."/>
            <person name="Imamovic A."/>
            <person name="Ireland A."/>
            <person name="Larimer J."/>
            <person name="McCowan C."/>
            <person name="Murphy C."/>
            <person name="Pearson M."/>
            <person name="Poon T.W."/>
            <person name="Priest M."/>
            <person name="Roberts A."/>
            <person name="Saif S."/>
            <person name="Shea T."/>
            <person name="Sisk P."/>
            <person name="Sykes S."/>
            <person name="Wortman J."/>
            <person name="Nusbaum C."/>
            <person name="Birren B."/>
        </authorList>
    </citation>
    <scope>NUCLEOTIDE SEQUENCE [LARGE SCALE GENOMIC DNA]</scope>
    <source>
        <strain evidence="2">ATCC 38817</strain>
    </source>
</reference>
<dbReference type="Proteomes" id="UP000030693">
    <property type="component" value="Unassembled WGS sequence"/>
</dbReference>
<dbReference type="GeneID" id="20529967"/>
<dbReference type="AlphaFoldDB" id="A0A058Z230"/>
<dbReference type="RefSeq" id="XP_009497379.1">
    <property type="nucleotide sequence ID" value="XM_009499104.1"/>
</dbReference>
<proteinExistence type="predicted"/>
<organism evidence="2">
    <name type="scientific">Fonticula alba</name>
    <name type="common">Slime mold</name>
    <dbReference type="NCBI Taxonomy" id="691883"/>
    <lineage>
        <taxon>Eukaryota</taxon>
        <taxon>Rotosphaerida</taxon>
        <taxon>Fonticulaceae</taxon>
        <taxon>Fonticula</taxon>
    </lineage>
</organism>
<evidence type="ECO:0000256" key="1">
    <source>
        <dbReference type="SAM" id="MobiDB-lite"/>
    </source>
</evidence>
<accession>A0A058Z230</accession>
<evidence type="ECO:0000313" key="2">
    <source>
        <dbReference type="EMBL" id="KCV68325.1"/>
    </source>
</evidence>
<sequence length="969" mass="99831">MSRFGLSVPQRTHDVSSAALSMTEALADVPAPGPGDAATHPFVQMAASMQAHADRVQDALGGLHLFLGPPSVSDSPTDSPGPGSRCGACGAPGPGGPLPEGARARDRCPCLVFVKAQHAAGKLARAVDQAAELAGVAADTPQPGSPSINEPHSASSFVALAREVTDLKRKAQLAQSLHQELDLSREAAILNGAYLQLESLATSSPGLDSSIPPSTVATLKSSLSGDFFRAFLRAQKLRQVSRALLFSEFQRLGLEGVTVAAQLCDLANASASSWVRSYSRRVLGPSNAPFWAPTGDAEELEAICSRALLQMADKRDLFSSAIRELSHSRRAAAARSYLANVAPGDSRGGAATDLIASLTAASVNAPAKLAALPVSIMAVASRLAETLSVSLSVLRAERALAERLLAPISRDLLPGGEATLGPGPVAVMALVSGASRGLRRLVTRRVQALSETLQHAARLLWLDAESTLITGPRPYADLPAARGVLFQSCARAFGSLHAAWRVSAILEGASPEVEAPVPGQDVPGSSPPGPFSQGPLTDGLLAALRLLDPEIPDPDALAGESLSAGLAPCLRDVADLLLMLVARETALLAVDLRTMALDPGPGTLTQAGAVAPPGEDLRRRLSTFLEVASGLGLADPRAEASLARADLASLLSRALFAPRGFLAPTAEALQLGRPALGATDLGPARLRLALVLHLISPFARYVGLDHPPTGQSRALAGRLDALLGPAPVDRGTGLALVDTSLLARLLLLLLAPAAASTAEVDTSPDGDPGQQALDLVLNGSLTTPGADASPATGARHALGSLKHKPGPLALERLLAEVAGQLQQALLAAGVDRAPVDGLADGTGPLDRCLLLLLGALAGPRLEAVEGLAHVGQFLQSIGARPAVFQALSCCLELSPIRHLSAVDTSALSAGLAELPDLLTDATLASLSSRGRHVLDTLYRRFRDLLDQPGVPYAGIIRASAPAPEALRLV</sequence>
<evidence type="ECO:0000313" key="3">
    <source>
        <dbReference type="Proteomes" id="UP000030693"/>
    </source>
</evidence>
<dbReference type="EMBL" id="KB932209">
    <property type="protein sequence ID" value="KCV68325.1"/>
    <property type="molecule type" value="Genomic_DNA"/>
</dbReference>
<protein>
    <submittedName>
        <fullName evidence="2">Uncharacterized protein</fullName>
    </submittedName>
</protein>